<organism evidence="1">
    <name type="scientific">marine sediment metagenome</name>
    <dbReference type="NCBI Taxonomy" id="412755"/>
    <lineage>
        <taxon>unclassified sequences</taxon>
        <taxon>metagenomes</taxon>
        <taxon>ecological metagenomes</taxon>
    </lineage>
</organism>
<name>A0A0F9LVZ4_9ZZZZ</name>
<dbReference type="InterPro" id="IPR013783">
    <property type="entry name" value="Ig-like_fold"/>
</dbReference>
<protein>
    <recommendedName>
        <fullName evidence="2">Fibronectin type-III domain-containing protein</fullName>
    </recommendedName>
</protein>
<proteinExistence type="predicted"/>
<sequence>MAAIPVGDDLCVGTTNGNTLPTGFSFPGSVREITFGSSTGITSGSTYAVVIRISSEKGIGDALRMGQDTSDQYPGGLKCISSDNGGSWATSVTRELFFDTQASGVSKDKYFPATTPDAEQFCYGDFWIAQTFTASSSYAITSVILKLRREGTSFPGTITVSIKEASDVPIKANTPIPATTATDVTLDQATLAWTDGGNSDTYNVYYGPTSGSLPLVSSAQAGTSFSLSTYLPLAYGVTRYWRIDSINDAGTTTGDEWSFTTISLNSPVDIVTVGRLVAAANNKIWYESI</sequence>
<gene>
    <name evidence="1" type="ORF">LCGC14_1230230</name>
</gene>
<accession>A0A0F9LVZ4</accession>
<dbReference type="Gene3D" id="2.60.40.10">
    <property type="entry name" value="Immunoglobulins"/>
    <property type="match status" value="1"/>
</dbReference>
<comment type="caution">
    <text evidence="1">The sequence shown here is derived from an EMBL/GenBank/DDBJ whole genome shotgun (WGS) entry which is preliminary data.</text>
</comment>
<evidence type="ECO:0008006" key="2">
    <source>
        <dbReference type="Google" id="ProtNLM"/>
    </source>
</evidence>
<dbReference type="AlphaFoldDB" id="A0A0F9LVZ4"/>
<evidence type="ECO:0000313" key="1">
    <source>
        <dbReference type="EMBL" id="KKM91271.1"/>
    </source>
</evidence>
<dbReference type="EMBL" id="LAZR01006558">
    <property type="protein sequence ID" value="KKM91271.1"/>
    <property type="molecule type" value="Genomic_DNA"/>
</dbReference>
<reference evidence="1" key="1">
    <citation type="journal article" date="2015" name="Nature">
        <title>Complex archaea that bridge the gap between prokaryotes and eukaryotes.</title>
        <authorList>
            <person name="Spang A."/>
            <person name="Saw J.H."/>
            <person name="Jorgensen S.L."/>
            <person name="Zaremba-Niedzwiedzka K."/>
            <person name="Martijn J."/>
            <person name="Lind A.E."/>
            <person name="van Eijk R."/>
            <person name="Schleper C."/>
            <person name="Guy L."/>
            <person name="Ettema T.J."/>
        </authorList>
    </citation>
    <scope>NUCLEOTIDE SEQUENCE</scope>
</reference>